<dbReference type="AlphaFoldDB" id="A0A0L0FAW4"/>
<gene>
    <name evidence="1" type="ORF">SARC_13800</name>
</gene>
<proteinExistence type="predicted"/>
<reference evidence="1 2" key="1">
    <citation type="submission" date="2011-02" db="EMBL/GenBank/DDBJ databases">
        <title>The Genome Sequence of Sphaeroforma arctica JP610.</title>
        <authorList>
            <consortium name="The Broad Institute Genome Sequencing Platform"/>
            <person name="Russ C."/>
            <person name="Cuomo C."/>
            <person name="Young S.K."/>
            <person name="Zeng Q."/>
            <person name="Gargeya S."/>
            <person name="Alvarado L."/>
            <person name="Berlin A."/>
            <person name="Chapman S.B."/>
            <person name="Chen Z."/>
            <person name="Freedman E."/>
            <person name="Gellesch M."/>
            <person name="Goldberg J."/>
            <person name="Griggs A."/>
            <person name="Gujja S."/>
            <person name="Heilman E."/>
            <person name="Heiman D."/>
            <person name="Howarth C."/>
            <person name="Mehta T."/>
            <person name="Neiman D."/>
            <person name="Pearson M."/>
            <person name="Roberts A."/>
            <person name="Saif S."/>
            <person name="Shea T."/>
            <person name="Shenoy N."/>
            <person name="Sisk P."/>
            <person name="Stolte C."/>
            <person name="Sykes S."/>
            <person name="White J."/>
            <person name="Yandava C."/>
            <person name="Burger G."/>
            <person name="Gray M.W."/>
            <person name="Holland P.W.H."/>
            <person name="King N."/>
            <person name="Lang F.B.F."/>
            <person name="Roger A.J."/>
            <person name="Ruiz-Trillo I."/>
            <person name="Haas B."/>
            <person name="Nusbaum C."/>
            <person name="Birren B."/>
        </authorList>
    </citation>
    <scope>NUCLEOTIDE SEQUENCE [LARGE SCALE GENOMIC DNA]</scope>
    <source>
        <strain evidence="1 2">JP610</strain>
    </source>
</reference>
<dbReference type="Proteomes" id="UP000054560">
    <property type="component" value="Unassembled WGS sequence"/>
</dbReference>
<sequence>KDTCRDTWLVSVSGQREVRIYECNTQSQITRLDTLALGQNVVHTMPSPFSRECLVCLEDGTVCTWQGVSRQVSVSQVQDINDTHPESGPHVYGRGVARVYTDTNVRNMYDMRVACDYVDTKGESIYSSWVWADYLSHPMVLAYGIDSWIGLIDRRV</sequence>
<keyword evidence="2" id="KW-1185">Reference proteome</keyword>
<evidence type="ECO:0000313" key="2">
    <source>
        <dbReference type="Proteomes" id="UP000054560"/>
    </source>
</evidence>
<dbReference type="GeneID" id="25914304"/>
<protein>
    <submittedName>
        <fullName evidence="1">Uncharacterized protein</fullName>
    </submittedName>
</protein>
<dbReference type="SUPFAM" id="SSF50978">
    <property type="entry name" value="WD40 repeat-like"/>
    <property type="match status" value="1"/>
</dbReference>
<name>A0A0L0FAW4_9EUKA</name>
<evidence type="ECO:0000313" key="1">
    <source>
        <dbReference type="EMBL" id="KNC73641.1"/>
    </source>
</evidence>
<dbReference type="InterPro" id="IPR036322">
    <property type="entry name" value="WD40_repeat_dom_sf"/>
</dbReference>
<dbReference type="RefSeq" id="XP_014147543.1">
    <property type="nucleotide sequence ID" value="XM_014292068.1"/>
</dbReference>
<accession>A0A0L0FAW4</accession>
<organism evidence="1 2">
    <name type="scientific">Sphaeroforma arctica JP610</name>
    <dbReference type="NCBI Taxonomy" id="667725"/>
    <lineage>
        <taxon>Eukaryota</taxon>
        <taxon>Ichthyosporea</taxon>
        <taxon>Ichthyophonida</taxon>
        <taxon>Sphaeroforma</taxon>
    </lineage>
</organism>
<dbReference type="EMBL" id="KQ245355">
    <property type="protein sequence ID" value="KNC73641.1"/>
    <property type="molecule type" value="Genomic_DNA"/>
</dbReference>
<feature type="non-terminal residue" evidence="1">
    <location>
        <position position="1"/>
    </location>
</feature>